<dbReference type="Pfam" id="PF06271">
    <property type="entry name" value="RDD"/>
    <property type="match status" value="1"/>
</dbReference>
<evidence type="ECO:0000313" key="8">
    <source>
        <dbReference type="Proteomes" id="UP000483379"/>
    </source>
</evidence>
<dbReference type="PANTHER" id="PTHR38480:SF1">
    <property type="entry name" value="SLR0254 PROTEIN"/>
    <property type="match status" value="1"/>
</dbReference>
<organism evidence="7 8">
    <name type="scientific">Thiorhodococcus minor</name>
    <dbReference type="NCBI Taxonomy" id="57489"/>
    <lineage>
        <taxon>Bacteria</taxon>
        <taxon>Pseudomonadati</taxon>
        <taxon>Pseudomonadota</taxon>
        <taxon>Gammaproteobacteria</taxon>
        <taxon>Chromatiales</taxon>
        <taxon>Chromatiaceae</taxon>
        <taxon>Thiorhodococcus</taxon>
    </lineage>
</organism>
<evidence type="ECO:0000259" key="6">
    <source>
        <dbReference type="Pfam" id="PF06271"/>
    </source>
</evidence>
<accession>A0A6M0JSS3</accession>
<keyword evidence="4 5" id="KW-0472">Membrane</keyword>
<keyword evidence="2 5" id="KW-0812">Transmembrane</keyword>
<comment type="subcellular location">
    <subcellularLocation>
        <location evidence="1">Membrane</location>
        <topology evidence="1">Multi-pass membrane protein</topology>
    </subcellularLocation>
</comment>
<feature type="transmembrane region" description="Helical" evidence="5">
    <location>
        <begin position="111"/>
        <end position="131"/>
    </location>
</feature>
<evidence type="ECO:0000256" key="5">
    <source>
        <dbReference type="SAM" id="Phobius"/>
    </source>
</evidence>
<protein>
    <submittedName>
        <fullName evidence="7">RDD family protein</fullName>
    </submittedName>
</protein>
<reference evidence="7 8" key="1">
    <citation type="submission" date="2020-02" db="EMBL/GenBank/DDBJ databases">
        <title>Genome sequences of Thiorhodococcus mannitoliphagus and Thiorhodococcus minor, purple sulfur photosynthetic bacteria in the gammaproteobacterial family, Chromatiaceae.</title>
        <authorList>
            <person name="Aviles F.A."/>
            <person name="Meyer T.E."/>
            <person name="Kyndt J.A."/>
        </authorList>
    </citation>
    <scope>NUCLEOTIDE SEQUENCE [LARGE SCALE GENOMIC DNA]</scope>
    <source>
        <strain evidence="7 8">DSM 11518</strain>
    </source>
</reference>
<name>A0A6M0JSS3_9GAMM</name>
<feature type="transmembrane region" description="Helical" evidence="5">
    <location>
        <begin position="43"/>
        <end position="68"/>
    </location>
</feature>
<dbReference type="AlphaFoldDB" id="A0A6M0JSS3"/>
<evidence type="ECO:0000256" key="3">
    <source>
        <dbReference type="ARBA" id="ARBA00022989"/>
    </source>
</evidence>
<keyword evidence="8" id="KW-1185">Reference proteome</keyword>
<dbReference type="GO" id="GO:0016020">
    <property type="term" value="C:membrane"/>
    <property type="evidence" value="ECO:0007669"/>
    <property type="project" value="UniProtKB-SubCell"/>
</dbReference>
<feature type="domain" description="RDD" evidence="6">
    <location>
        <begin position="23"/>
        <end position="144"/>
    </location>
</feature>
<keyword evidence="3 5" id="KW-1133">Transmembrane helix</keyword>
<dbReference type="Proteomes" id="UP000483379">
    <property type="component" value="Unassembled WGS sequence"/>
</dbReference>
<dbReference type="EMBL" id="JAAIJQ010000003">
    <property type="protein sequence ID" value="NEV60576.1"/>
    <property type="molecule type" value="Genomic_DNA"/>
</dbReference>
<evidence type="ECO:0000256" key="2">
    <source>
        <dbReference type="ARBA" id="ARBA00022692"/>
    </source>
</evidence>
<sequence length="232" mass="24984">MQPSIDTVRFNETPEGIDLGLRVAGPVPRALALALDGVIRAGLYLILTPLLILADFGLGLMLLAFFALEWLYPVVFEVWKGATPGKRAMGLAVVHDDGTPIGLPASMIRNLLRVVDFLPLLYGVGLVAVLLDRDFRRLGDLAAGTLVLRADGRAQPREAVMAGPVAPPLGLGLEAQQAILSFAERSQRLSAARRIELAEVLTQELGDRGELAVARVRGWASWLARGRAQELP</sequence>
<gene>
    <name evidence="7" type="ORF">G3446_01490</name>
</gene>
<dbReference type="PANTHER" id="PTHR38480">
    <property type="entry name" value="SLR0254 PROTEIN"/>
    <property type="match status" value="1"/>
</dbReference>
<evidence type="ECO:0000313" key="7">
    <source>
        <dbReference type="EMBL" id="NEV60576.1"/>
    </source>
</evidence>
<dbReference type="RefSeq" id="WP_164450624.1">
    <property type="nucleotide sequence ID" value="NZ_JAAIJQ010000003.1"/>
</dbReference>
<proteinExistence type="predicted"/>
<evidence type="ECO:0000256" key="1">
    <source>
        <dbReference type="ARBA" id="ARBA00004141"/>
    </source>
</evidence>
<comment type="caution">
    <text evidence="7">The sequence shown here is derived from an EMBL/GenBank/DDBJ whole genome shotgun (WGS) entry which is preliminary data.</text>
</comment>
<dbReference type="InterPro" id="IPR010432">
    <property type="entry name" value="RDD"/>
</dbReference>
<evidence type="ECO:0000256" key="4">
    <source>
        <dbReference type="ARBA" id="ARBA00023136"/>
    </source>
</evidence>